<name>A0AAU9JNS3_9CILI</name>
<accession>A0AAU9JNS3</accession>
<reference evidence="2" key="1">
    <citation type="submission" date="2021-09" db="EMBL/GenBank/DDBJ databases">
        <authorList>
            <consortium name="AG Swart"/>
            <person name="Singh M."/>
            <person name="Singh A."/>
            <person name="Seah K."/>
            <person name="Emmerich C."/>
        </authorList>
    </citation>
    <scope>NUCLEOTIDE SEQUENCE</scope>
    <source>
        <strain evidence="2">ATCC30299</strain>
    </source>
</reference>
<proteinExistence type="predicted"/>
<sequence length="366" mass="42508">MNQSDKGGKLPKKRGRWSKKDEDGRKRVATAEDLQKLSRFRTFMEVLIKSVDPFTTEDIEIALSQVSEQTGGQISKNECKELFQEFILDPHKHKKKFAESKKRFDLVWNREDIEQEELANSRFQIYNTYTPVSKSTLDILDFLKEVQANPSPNHFSRREIIKRAQELSKSPMPQFPSYRSVAKQIVPEIVALDPPIDDELGNQDKITLLRAIQKHLGDWDKILKEFKDKPPALSLLKQTWRRLKATMREEVREIQKKWPQYHYVKWIRAAVRKLEQLDGKKLKNRPPPIIDATQSEKRLDILNMMADADENPPKGFQGISEEISFSRSSSFKKFEKSPCLSAKDESPFSPVPIMVEIDSAKLIDKI</sequence>
<organism evidence="2 3">
    <name type="scientific">Blepharisma stoltei</name>
    <dbReference type="NCBI Taxonomy" id="1481888"/>
    <lineage>
        <taxon>Eukaryota</taxon>
        <taxon>Sar</taxon>
        <taxon>Alveolata</taxon>
        <taxon>Ciliophora</taxon>
        <taxon>Postciliodesmatophora</taxon>
        <taxon>Heterotrichea</taxon>
        <taxon>Heterotrichida</taxon>
        <taxon>Blepharismidae</taxon>
        <taxon>Blepharisma</taxon>
    </lineage>
</organism>
<dbReference type="Proteomes" id="UP001162131">
    <property type="component" value="Unassembled WGS sequence"/>
</dbReference>
<evidence type="ECO:0000256" key="1">
    <source>
        <dbReference type="SAM" id="MobiDB-lite"/>
    </source>
</evidence>
<dbReference type="AlphaFoldDB" id="A0AAU9JNS3"/>
<feature type="region of interest" description="Disordered" evidence="1">
    <location>
        <begin position="1"/>
        <end position="25"/>
    </location>
</feature>
<comment type="caution">
    <text evidence="2">The sequence shown here is derived from an EMBL/GenBank/DDBJ whole genome shotgun (WGS) entry which is preliminary data.</text>
</comment>
<gene>
    <name evidence="2" type="ORF">BSTOLATCC_MIC44274</name>
</gene>
<evidence type="ECO:0000313" key="2">
    <source>
        <dbReference type="EMBL" id="CAG9327644.1"/>
    </source>
</evidence>
<keyword evidence="3" id="KW-1185">Reference proteome</keyword>
<dbReference type="EMBL" id="CAJZBQ010000044">
    <property type="protein sequence ID" value="CAG9327644.1"/>
    <property type="molecule type" value="Genomic_DNA"/>
</dbReference>
<evidence type="ECO:0000313" key="3">
    <source>
        <dbReference type="Proteomes" id="UP001162131"/>
    </source>
</evidence>
<protein>
    <submittedName>
        <fullName evidence="2">Uncharacterized protein</fullName>
    </submittedName>
</protein>